<name>A0ABR2ZU58_9AGAR</name>
<dbReference type="PANTHER" id="PTHR43187:SF1">
    <property type="entry name" value="GLUTAMINE AMIDOTRANSFERASE DUG3-RELATED"/>
    <property type="match status" value="1"/>
</dbReference>
<dbReference type="InterPro" id="IPR052373">
    <property type="entry name" value="Gamma-glu_amide_hydrolase"/>
</dbReference>
<keyword evidence="3" id="KW-1185">Reference proteome</keyword>
<comment type="caution">
    <text evidence="2">The sequence shown here is derived from an EMBL/GenBank/DDBJ whole genome shotgun (WGS) entry which is preliminary data.</text>
</comment>
<protein>
    <recommendedName>
        <fullName evidence="1">Glutamine amidotransferase type-2 domain-containing protein</fullName>
    </recommendedName>
</protein>
<gene>
    <name evidence="2" type="ORF">AAF712_007731</name>
</gene>
<dbReference type="PANTHER" id="PTHR43187">
    <property type="entry name" value="GLUTAMINE AMIDOTRANSFERASE DUG3-RELATED"/>
    <property type="match status" value="1"/>
</dbReference>
<dbReference type="EMBL" id="JBBXMP010000050">
    <property type="protein sequence ID" value="KAL0065220.1"/>
    <property type="molecule type" value="Genomic_DNA"/>
</dbReference>
<evidence type="ECO:0000259" key="1">
    <source>
        <dbReference type="PROSITE" id="PS51278"/>
    </source>
</evidence>
<dbReference type="Proteomes" id="UP001437256">
    <property type="component" value="Unassembled WGS sequence"/>
</dbReference>
<accession>A0ABR2ZU58</accession>
<dbReference type="InterPro" id="IPR029055">
    <property type="entry name" value="Ntn_hydrolases_N"/>
</dbReference>
<evidence type="ECO:0000313" key="3">
    <source>
        <dbReference type="Proteomes" id="UP001437256"/>
    </source>
</evidence>
<dbReference type="CDD" id="cd01908">
    <property type="entry name" value="YafJ"/>
    <property type="match status" value="1"/>
</dbReference>
<reference evidence="2 3" key="1">
    <citation type="submission" date="2024-05" db="EMBL/GenBank/DDBJ databases">
        <title>A draft genome resource for the thread blight pathogen Marasmius tenuissimus strain MS-2.</title>
        <authorList>
            <person name="Yulfo-Soto G.E."/>
            <person name="Baruah I.K."/>
            <person name="Amoako-Attah I."/>
            <person name="Bukari Y."/>
            <person name="Meinhardt L.W."/>
            <person name="Bailey B.A."/>
            <person name="Cohen S.P."/>
        </authorList>
    </citation>
    <scope>NUCLEOTIDE SEQUENCE [LARGE SCALE GENOMIC DNA]</scope>
    <source>
        <strain evidence="2 3">MS-2</strain>
    </source>
</reference>
<evidence type="ECO:0000313" key="2">
    <source>
        <dbReference type="EMBL" id="KAL0065220.1"/>
    </source>
</evidence>
<feature type="domain" description="Glutamine amidotransferase type-2" evidence="1">
    <location>
        <begin position="2"/>
        <end position="355"/>
    </location>
</feature>
<dbReference type="PROSITE" id="PS51278">
    <property type="entry name" value="GATASE_TYPE_2"/>
    <property type="match status" value="1"/>
</dbReference>
<dbReference type="SUPFAM" id="SSF56235">
    <property type="entry name" value="N-terminal nucleophile aminohydrolases (Ntn hydrolases)"/>
    <property type="match status" value="1"/>
</dbReference>
<organism evidence="2 3">
    <name type="scientific">Marasmius tenuissimus</name>
    <dbReference type="NCBI Taxonomy" id="585030"/>
    <lineage>
        <taxon>Eukaryota</taxon>
        <taxon>Fungi</taxon>
        <taxon>Dikarya</taxon>
        <taxon>Basidiomycota</taxon>
        <taxon>Agaricomycotina</taxon>
        <taxon>Agaricomycetes</taxon>
        <taxon>Agaricomycetidae</taxon>
        <taxon>Agaricales</taxon>
        <taxon>Marasmiineae</taxon>
        <taxon>Marasmiaceae</taxon>
        <taxon>Marasmius</taxon>
    </lineage>
</organism>
<dbReference type="InterPro" id="IPR017932">
    <property type="entry name" value="GATase_2_dom"/>
</dbReference>
<proteinExistence type="predicted"/>
<dbReference type="Gene3D" id="3.60.20.10">
    <property type="entry name" value="Glutamine Phosphoribosylpyrophosphate, subunit 1, domain 1"/>
    <property type="match status" value="1"/>
</dbReference>
<sequence>MCRWFAYISEKEPALLEDVLIRPDHSIVKQVEKHYLPKLFHHVDKESDKEQRADIAARNLYFNGDGTGVAFYTPVASSYGTARHPLPQSYKTTMPPTNDINFRSLCSNTCSTTIFAHVRMATSDVHQFNSHPFTFGRHIFMHNGVSPSSLRYVERWVRRWVRRRLAMYVGQPDSECLAGVYMTHLTGPNEDWDKEYTLEEMKTALEKAIADVFEVQTQLVPGATRDKIPASSLNLCTTDGNKNTGDALDNDDEQPPSLYTSTTAGITLNRKFPGHPNFTRGADVPMNFAAGLLGNDTVPAEEHKDHLIISSEPTTRDDEEWTLVPKNEAVMVQFDADGNLDWKTEKIDIPGFEGV</sequence>